<dbReference type="Proteomes" id="UP000789941">
    <property type="component" value="Unassembled WGS sequence"/>
</dbReference>
<accession>A0A5E4LM98</accession>
<dbReference type="EMBL" id="CABMJJ010000007">
    <property type="protein sequence ID" value="VVC03160.1"/>
    <property type="molecule type" value="Genomic_DNA"/>
</dbReference>
<comment type="caution">
    <text evidence="1">The sequence shown here is derived from an EMBL/GenBank/DDBJ whole genome shotgun (WGS) entry which is preliminary data.</text>
</comment>
<sequence>MEARRLGSALLDALGLVHIPTSRRGFKNKSPLMTINLIKPVPKPPKRTDIRKLVPESTIDRVSMLAIASARRKALDDLAKSIPYAAISSLPFQERLTFAKRDEIIRAGMHDMSIHELRLLTSREAMSRHTEITVQTLLSAGFSLADVVQTLHVIPEILNKVPGEILSAVQEVAGGSPTSLGEALAQLKAKLTYVPTMLR</sequence>
<proteinExistence type="predicted"/>
<name>A0A5E4LM98_9ARCH</name>
<reference evidence="1 2" key="1">
    <citation type="submission" date="2019-08" db="EMBL/GenBank/DDBJ databases">
        <authorList>
            <person name="Vazquez-Campos X."/>
        </authorList>
    </citation>
    <scope>NUCLEOTIDE SEQUENCE [LARGE SCALE GENOMIC DNA]</scope>
    <source>
        <strain evidence="1">LFW-283_2</strain>
    </source>
</reference>
<organism evidence="1 2">
    <name type="scientific">Candidatus Bilamarchaeum dharawalense</name>
    <dbReference type="NCBI Taxonomy" id="2885759"/>
    <lineage>
        <taxon>Archaea</taxon>
        <taxon>Candidatus Micrarchaeota</taxon>
        <taxon>Candidatus Micrarchaeia</taxon>
        <taxon>Candidatus Anstonellales</taxon>
        <taxon>Candidatus Bilamarchaeaceae</taxon>
        <taxon>Candidatus Bilamarchaeum</taxon>
    </lineage>
</organism>
<protein>
    <submittedName>
        <fullName evidence="1">Uncharacterized protein</fullName>
    </submittedName>
</protein>
<gene>
    <name evidence="1" type="ORF">LFW2832_00205</name>
</gene>
<evidence type="ECO:0000313" key="1">
    <source>
        <dbReference type="EMBL" id="VVC03160.1"/>
    </source>
</evidence>
<evidence type="ECO:0000313" key="2">
    <source>
        <dbReference type="Proteomes" id="UP000789941"/>
    </source>
</evidence>
<dbReference type="AlphaFoldDB" id="A0A5E4LM98"/>